<dbReference type="Proteomes" id="UP000760480">
    <property type="component" value="Unassembled WGS sequence"/>
</dbReference>
<evidence type="ECO:0000256" key="8">
    <source>
        <dbReference type="ARBA" id="ARBA00023136"/>
    </source>
</evidence>
<proteinExistence type="inferred from homology"/>
<organism evidence="14 15">
    <name type="scientific">Candidatus Competibacter phosphatis</name>
    <dbReference type="NCBI Taxonomy" id="221280"/>
    <lineage>
        <taxon>Bacteria</taxon>
        <taxon>Pseudomonadati</taxon>
        <taxon>Pseudomonadota</taxon>
        <taxon>Gammaproteobacteria</taxon>
        <taxon>Candidatus Competibacteraceae</taxon>
        <taxon>Candidatus Competibacter</taxon>
    </lineage>
</organism>
<evidence type="ECO:0000256" key="11">
    <source>
        <dbReference type="SAM" id="Phobius"/>
    </source>
</evidence>
<dbReference type="RefSeq" id="WP_169248193.1">
    <property type="nucleotide sequence ID" value="NZ_SPMZ01000017.1"/>
</dbReference>
<dbReference type="Pfam" id="PF01595">
    <property type="entry name" value="CNNM"/>
    <property type="match status" value="1"/>
</dbReference>
<dbReference type="NCBIfam" id="NF008604">
    <property type="entry name" value="PRK11573.1"/>
    <property type="match status" value="1"/>
</dbReference>
<comment type="caution">
    <text evidence="14">The sequence shown here is derived from an EMBL/GenBank/DDBJ whole genome shotgun (WGS) entry which is preliminary data.</text>
</comment>
<keyword evidence="7 9" id="KW-0129">CBS domain</keyword>
<feature type="transmembrane region" description="Helical" evidence="11">
    <location>
        <begin position="6"/>
        <end position="33"/>
    </location>
</feature>
<dbReference type="PANTHER" id="PTHR22777">
    <property type="entry name" value="HEMOLYSIN-RELATED"/>
    <property type="match status" value="1"/>
</dbReference>
<dbReference type="InterPro" id="IPR005170">
    <property type="entry name" value="Transptr-assoc_dom"/>
</dbReference>
<gene>
    <name evidence="14" type="ORF">E4P82_06735</name>
</gene>
<dbReference type="Pfam" id="PF03471">
    <property type="entry name" value="CorC_HlyC"/>
    <property type="match status" value="1"/>
</dbReference>
<keyword evidence="4 10" id="KW-0812">Transmembrane</keyword>
<dbReference type="SUPFAM" id="SSF54631">
    <property type="entry name" value="CBS-domain pair"/>
    <property type="match status" value="1"/>
</dbReference>
<dbReference type="CDD" id="cd04590">
    <property type="entry name" value="CBS_pair_CorC_HlyC_assoc"/>
    <property type="match status" value="1"/>
</dbReference>
<dbReference type="PANTHER" id="PTHR22777:SF32">
    <property type="entry name" value="UPF0053 INNER MEMBRANE PROTEIN YFJD"/>
    <property type="match status" value="1"/>
</dbReference>
<name>A0ABX1TM06_9GAMM</name>
<dbReference type="InterPro" id="IPR036318">
    <property type="entry name" value="FAD-bd_PCMH-like_sf"/>
</dbReference>
<dbReference type="PROSITE" id="PS51846">
    <property type="entry name" value="CNNM"/>
    <property type="match status" value="1"/>
</dbReference>
<evidence type="ECO:0000256" key="5">
    <source>
        <dbReference type="ARBA" id="ARBA00022737"/>
    </source>
</evidence>
<dbReference type="InterPro" id="IPR044751">
    <property type="entry name" value="Ion_transp-like_CBS"/>
</dbReference>
<dbReference type="EMBL" id="SPMZ01000017">
    <property type="protein sequence ID" value="NMQ18930.1"/>
    <property type="molecule type" value="Genomic_DNA"/>
</dbReference>
<feature type="transmembrane region" description="Helical" evidence="11">
    <location>
        <begin position="124"/>
        <end position="145"/>
    </location>
</feature>
<dbReference type="InterPro" id="IPR016169">
    <property type="entry name" value="FAD-bd_PCMH_sub2"/>
</dbReference>
<evidence type="ECO:0000313" key="14">
    <source>
        <dbReference type="EMBL" id="NMQ18930.1"/>
    </source>
</evidence>
<dbReference type="Pfam" id="PF00571">
    <property type="entry name" value="CBS"/>
    <property type="match status" value="1"/>
</dbReference>
<keyword evidence="3" id="KW-1003">Cell membrane</keyword>
<comment type="subcellular location">
    <subcellularLocation>
        <location evidence="1">Cell membrane</location>
        <topology evidence="1">Multi-pass membrane protein</topology>
    </subcellularLocation>
</comment>
<feature type="transmembrane region" description="Helical" evidence="11">
    <location>
        <begin position="62"/>
        <end position="86"/>
    </location>
</feature>
<keyword evidence="6 10" id="KW-1133">Transmembrane helix</keyword>
<accession>A0ABX1TM06</accession>
<dbReference type="SUPFAM" id="SSF56176">
    <property type="entry name" value="FAD-binding/transporter-associated domain-like"/>
    <property type="match status" value="1"/>
</dbReference>
<evidence type="ECO:0000256" key="7">
    <source>
        <dbReference type="ARBA" id="ARBA00023122"/>
    </source>
</evidence>
<evidence type="ECO:0000259" key="12">
    <source>
        <dbReference type="PROSITE" id="PS51371"/>
    </source>
</evidence>
<dbReference type="InterPro" id="IPR046342">
    <property type="entry name" value="CBS_dom_sf"/>
</dbReference>
<protein>
    <submittedName>
        <fullName evidence="14">HlyC/CorC family transporter</fullName>
    </submittedName>
</protein>
<keyword evidence="8 10" id="KW-0472">Membrane</keyword>
<feature type="domain" description="CBS" evidence="12">
    <location>
        <begin position="275"/>
        <end position="331"/>
    </location>
</feature>
<evidence type="ECO:0000313" key="15">
    <source>
        <dbReference type="Proteomes" id="UP000760480"/>
    </source>
</evidence>
<comment type="similarity">
    <text evidence="2">Belongs to the UPF0053 family.</text>
</comment>
<keyword evidence="15" id="KW-1185">Reference proteome</keyword>
<evidence type="ECO:0000256" key="6">
    <source>
        <dbReference type="ARBA" id="ARBA00022989"/>
    </source>
</evidence>
<dbReference type="PROSITE" id="PS51371">
    <property type="entry name" value="CBS"/>
    <property type="match status" value="1"/>
</dbReference>
<dbReference type="InterPro" id="IPR000644">
    <property type="entry name" value="CBS_dom"/>
</dbReference>
<evidence type="ECO:0000256" key="3">
    <source>
        <dbReference type="ARBA" id="ARBA00022475"/>
    </source>
</evidence>
<evidence type="ECO:0000256" key="9">
    <source>
        <dbReference type="PROSITE-ProRule" id="PRU00703"/>
    </source>
</evidence>
<feature type="domain" description="CNNM transmembrane" evidence="13">
    <location>
        <begin position="2"/>
        <end position="198"/>
    </location>
</feature>
<evidence type="ECO:0000256" key="10">
    <source>
        <dbReference type="PROSITE-ProRule" id="PRU01193"/>
    </source>
</evidence>
<sequence length="429" mass="47678">MDNIHIGVLCVVLVLLIGCSAFFSSAETGLMTLNRYRLRHRAREGDKAAIRTSRLLERPDRLIGIILLGNNFVNILASSLATIIALHLLGEAGIVVSTVILTLILLVFGEVAPKTLAALHPERIAFPASAVLAPLLKVFYPLVWLTNMVANSLLRLFRVTIQTSSPHSLSAEELRTVVLEAGVMIPKRHQTMLLGILELEEITVNDIMVPRNEVEGIDLEGDWAEIVAKLTRSPYTRMLVYRDTFDQVVGFLHLRKVLNTMMQKPDFNRADLENLIREPYFIPEGTSLTRQLVNFQQLRRRVGLVVDEYGEVLGLVTLEDILEEIVGEFTTDPASIGKRNLVPRADGGYVVDGRTSIRSLNRALDWQLPTDGPRTLNGLIMEHLETIPEPGTRLSLIGHLTEIVEISGNRVKTVIIWPTEVAELAESAG</sequence>
<evidence type="ECO:0000256" key="4">
    <source>
        <dbReference type="ARBA" id="ARBA00022692"/>
    </source>
</evidence>
<reference evidence="14 15" key="1">
    <citation type="submission" date="2019-03" db="EMBL/GenBank/DDBJ databases">
        <title>Metabolic reconstructions from genomes of highly enriched 'Candidatus Accumulibacter' and 'Candidatus Competibacter' bioreactor populations.</title>
        <authorList>
            <person name="Annavajhala M.K."/>
            <person name="Welles L."/>
            <person name="Abbas B."/>
            <person name="Sorokin D."/>
            <person name="Park H."/>
            <person name="Van Loosdrecht M."/>
            <person name="Chandran K."/>
        </authorList>
    </citation>
    <scope>NUCLEOTIDE SEQUENCE [LARGE SCALE GENOMIC DNA]</scope>
    <source>
        <strain evidence="14 15">SBR_G</strain>
    </source>
</reference>
<feature type="transmembrane region" description="Helical" evidence="11">
    <location>
        <begin position="92"/>
        <end position="112"/>
    </location>
</feature>
<keyword evidence="5" id="KW-0677">Repeat</keyword>
<dbReference type="Gene3D" id="3.30.465.10">
    <property type="match status" value="1"/>
</dbReference>
<evidence type="ECO:0000259" key="13">
    <source>
        <dbReference type="PROSITE" id="PS51846"/>
    </source>
</evidence>
<dbReference type="SMART" id="SM01091">
    <property type="entry name" value="CorC_HlyC"/>
    <property type="match status" value="1"/>
</dbReference>
<evidence type="ECO:0000256" key="1">
    <source>
        <dbReference type="ARBA" id="ARBA00004651"/>
    </source>
</evidence>
<dbReference type="InterPro" id="IPR002550">
    <property type="entry name" value="CNNM"/>
</dbReference>
<dbReference type="Gene3D" id="3.10.580.10">
    <property type="entry name" value="CBS-domain"/>
    <property type="match status" value="1"/>
</dbReference>
<evidence type="ECO:0000256" key="2">
    <source>
        <dbReference type="ARBA" id="ARBA00006337"/>
    </source>
</evidence>